<keyword evidence="2" id="KW-0732">Signal</keyword>
<comment type="subcellular location">
    <subcellularLocation>
        <location evidence="1">Secreted</location>
    </subcellularLocation>
</comment>
<dbReference type="AlphaFoldDB" id="A0A9D1ABC0"/>
<dbReference type="InterPro" id="IPR011330">
    <property type="entry name" value="Glyco_hydro/deAcase_b/a-brl"/>
</dbReference>
<evidence type="ECO:0000256" key="2">
    <source>
        <dbReference type="ARBA" id="ARBA00022729"/>
    </source>
</evidence>
<evidence type="ECO:0000256" key="4">
    <source>
        <dbReference type="SAM" id="Phobius"/>
    </source>
</evidence>
<protein>
    <submittedName>
        <fullName evidence="6">Polysaccharide deacetylase</fullName>
    </submittedName>
</protein>
<reference evidence="6" key="2">
    <citation type="journal article" date="2021" name="PeerJ">
        <title>Extensive microbial diversity within the chicken gut microbiome revealed by metagenomics and culture.</title>
        <authorList>
            <person name="Gilroy R."/>
            <person name="Ravi A."/>
            <person name="Getino M."/>
            <person name="Pursley I."/>
            <person name="Horton D.L."/>
            <person name="Alikhan N.F."/>
            <person name="Baker D."/>
            <person name="Gharbi K."/>
            <person name="Hall N."/>
            <person name="Watson M."/>
            <person name="Adriaenssens E.M."/>
            <person name="Foster-Nyarko E."/>
            <person name="Jarju S."/>
            <person name="Secka A."/>
            <person name="Antonio M."/>
            <person name="Oren A."/>
            <person name="Chaudhuri R.R."/>
            <person name="La Ragione R."/>
            <person name="Hildebrand F."/>
            <person name="Pallen M.J."/>
        </authorList>
    </citation>
    <scope>NUCLEOTIDE SEQUENCE</scope>
    <source>
        <strain evidence="6">ChiSjej4B22-8148</strain>
    </source>
</reference>
<dbReference type="InterPro" id="IPR051398">
    <property type="entry name" value="Polysacch_Deacetylase"/>
</dbReference>
<feature type="region of interest" description="Disordered" evidence="3">
    <location>
        <begin position="1"/>
        <end position="23"/>
    </location>
</feature>
<dbReference type="PANTHER" id="PTHR34216:SF3">
    <property type="entry name" value="POLY-BETA-1,6-N-ACETYL-D-GLUCOSAMINE N-DEACETYLASE"/>
    <property type="match status" value="1"/>
</dbReference>
<keyword evidence="4" id="KW-1133">Transmembrane helix</keyword>
<dbReference type="Proteomes" id="UP000886757">
    <property type="component" value="Unassembled WGS sequence"/>
</dbReference>
<organism evidence="6 7">
    <name type="scientific">Candidatus Choladousia intestinavium</name>
    <dbReference type="NCBI Taxonomy" id="2840727"/>
    <lineage>
        <taxon>Bacteria</taxon>
        <taxon>Bacillati</taxon>
        <taxon>Bacillota</taxon>
        <taxon>Clostridia</taxon>
        <taxon>Lachnospirales</taxon>
        <taxon>Lachnospiraceae</taxon>
        <taxon>Lachnospiraceae incertae sedis</taxon>
        <taxon>Candidatus Choladousia</taxon>
    </lineage>
</organism>
<evidence type="ECO:0000259" key="5">
    <source>
        <dbReference type="Pfam" id="PF01522"/>
    </source>
</evidence>
<evidence type="ECO:0000313" key="6">
    <source>
        <dbReference type="EMBL" id="HIR13011.1"/>
    </source>
</evidence>
<feature type="domain" description="NodB homology" evidence="5">
    <location>
        <begin position="364"/>
        <end position="419"/>
    </location>
</feature>
<comment type="caution">
    <text evidence="6">The sequence shown here is derived from an EMBL/GenBank/DDBJ whole genome shotgun (WGS) entry which is preliminary data.</text>
</comment>
<dbReference type="SUPFAM" id="SSF88713">
    <property type="entry name" value="Glycoside hydrolase/deacetylase"/>
    <property type="match status" value="1"/>
</dbReference>
<feature type="region of interest" description="Disordered" evidence="3">
    <location>
        <begin position="62"/>
        <end position="105"/>
    </location>
</feature>
<reference evidence="6" key="1">
    <citation type="submission" date="2020-10" db="EMBL/GenBank/DDBJ databases">
        <authorList>
            <person name="Gilroy R."/>
        </authorList>
    </citation>
    <scope>NUCLEOTIDE SEQUENCE</scope>
    <source>
        <strain evidence="6">ChiSjej4B22-8148</strain>
    </source>
</reference>
<name>A0A9D1ABC0_9FIRM</name>
<dbReference type="Pfam" id="PF01522">
    <property type="entry name" value="Polysacc_deac_1"/>
    <property type="match status" value="1"/>
</dbReference>
<dbReference type="EMBL" id="DVGK01000043">
    <property type="protein sequence ID" value="HIR13011.1"/>
    <property type="molecule type" value="Genomic_DNA"/>
</dbReference>
<dbReference type="InterPro" id="IPR002509">
    <property type="entry name" value="NODB_dom"/>
</dbReference>
<keyword evidence="4" id="KW-0812">Transmembrane</keyword>
<evidence type="ECO:0000313" key="7">
    <source>
        <dbReference type="Proteomes" id="UP000886757"/>
    </source>
</evidence>
<proteinExistence type="predicted"/>
<dbReference type="Gene3D" id="3.20.20.370">
    <property type="entry name" value="Glycoside hydrolase/deacetylase"/>
    <property type="match status" value="1"/>
</dbReference>
<dbReference type="GO" id="GO:0005576">
    <property type="term" value="C:extracellular region"/>
    <property type="evidence" value="ECO:0007669"/>
    <property type="project" value="UniProtKB-SubCell"/>
</dbReference>
<feature type="transmembrane region" description="Helical" evidence="4">
    <location>
        <begin position="30"/>
        <end position="51"/>
    </location>
</feature>
<evidence type="ECO:0000256" key="3">
    <source>
        <dbReference type="SAM" id="MobiDB-lite"/>
    </source>
</evidence>
<feature type="compositionally biased region" description="Basic and acidic residues" evidence="3">
    <location>
        <begin position="9"/>
        <end position="18"/>
    </location>
</feature>
<gene>
    <name evidence="6" type="ORF">IAB31_03695</name>
</gene>
<dbReference type="GO" id="GO:0016810">
    <property type="term" value="F:hydrolase activity, acting on carbon-nitrogen (but not peptide) bonds"/>
    <property type="evidence" value="ECO:0007669"/>
    <property type="project" value="InterPro"/>
</dbReference>
<dbReference type="PANTHER" id="PTHR34216">
    <property type="match status" value="1"/>
</dbReference>
<feature type="compositionally biased region" description="Low complexity" evidence="3">
    <location>
        <begin position="77"/>
        <end position="105"/>
    </location>
</feature>
<sequence>MSVSTGTNRRREGSERERYLKRRKRKQKVMIMRGVCLAVSLVLVVGAALLVTRTIQKRMGISEGDAGREENTGTVISATETTAQRETTAQTQAASASETETAGASSENLLEQAGLMAAGYDYDGAIELLKTVPDYETNTAVTQAITDYETKKASCVAVDVTTVPHIFYHSLINNTDAAFNVSVLGQSQVDGMNAWMTTVEEFDKITQQMYDNGYVFVRLRDLVTETRDADGTVHFSPNTNLMLPPDKKPVVLSVDDLSYYHSYEAASYPDKLVLDENGKVKCHYVKPDGTEEVGDFDVVPRLNTFLEEHPDGAYKGARGMIALTGYNGVFGYRTDVDYRDKQNLMEDQAKWLQEHPEFDWDADVAEAKKIAEALKAEGWEFASHTWGHLSVTNKTVDELRRDNEKWVNTVQNIVGPVDTIIFAHGNDIGSWEGYSDDNEKYRYFKENGYNFYCNVDSSVPCWVQITDQYVRQGRIDLDGYLLYKATQGGTTVLDSMFNASEVFDQRRPTPVVANGEA</sequence>
<dbReference type="GO" id="GO:0005975">
    <property type="term" value="P:carbohydrate metabolic process"/>
    <property type="evidence" value="ECO:0007669"/>
    <property type="project" value="InterPro"/>
</dbReference>
<evidence type="ECO:0000256" key="1">
    <source>
        <dbReference type="ARBA" id="ARBA00004613"/>
    </source>
</evidence>
<accession>A0A9D1ABC0</accession>
<keyword evidence="4" id="KW-0472">Membrane</keyword>